<dbReference type="InterPro" id="IPR050534">
    <property type="entry name" value="Coronavir_polyprotein_1ab"/>
</dbReference>
<evidence type="ECO:0000313" key="2">
    <source>
        <dbReference type="EMBL" id="KDQ11284.1"/>
    </source>
</evidence>
<keyword evidence="3" id="KW-1185">Reference proteome</keyword>
<dbReference type="EMBL" id="KL198060">
    <property type="protein sequence ID" value="KDQ11284.1"/>
    <property type="molecule type" value="Genomic_DNA"/>
</dbReference>
<dbReference type="Pfam" id="PF13086">
    <property type="entry name" value="AAA_11"/>
    <property type="match status" value="1"/>
</dbReference>
<protein>
    <recommendedName>
        <fullName evidence="1">DNA2/NAM7 helicase helicase domain-containing protein</fullName>
    </recommendedName>
</protein>
<organism evidence="2 3">
    <name type="scientific">Botryobasidium botryosum (strain FD-172 SS1)</name>
    <dbReference type="NCBI Taxonomy" id="930990"/>
    <lineage>
        <taxon>Eukaryota</taxon>
        <taxon>Fungi</taxon>
        <taxon>Dikarya</taxon>
        <taxon>Basidiomycota</taxon>
        <taxon>Agaricomycotina</taxon>
        <taxon>Agaricomycetes</taxon>
        <taxon>Cantharellales</taxon>
        <taxon>Botryobasidiaceae</taxon>
        <taxon>Botryobasidium</taxon>
    </lineage>
</organism>
<dbReference type="SUPFAM" id="SSF52540">
    <property type="entry name" value="P-loop containing nucleoside triphosphate hydrolases"/>
    <property type="match status" value="1"/>
</dbReference>
<dbReference type="HOGENOM" id="CLU_1011911_0_0_1"/>
<dbReference type="Proteomes" id="UP000027195">
    <property type="component" value="Unassembled WGS sequence"/>
</dbReference>
<evidence type="ECO:0000313" key="3">
    <source>
        <dbReference type="Proteomes" id="UP000027195"/>
    </source>
</evidence>
<gene>
    <name evidence="2" type="ORF">BOTBODRAFT_114634</name>
</gene>
<feature type="domain" description="DNA2/NAM7 helicase helicase" evidence="1">
    <location>
        <begin position="77"/>
        <end position="145"/>
    </location>
</feature>
<dbReference type="InterPro" id="IPR027417">
    <property type="entry name" value="P-loop_NTPase"/>
</dbReference>
<dbReference type="Gene3D" id="3.40.50.300">
    <property type="entry name" value="P-loop containing nucleotide triphosphate hydrolases"/>
    <property type="match status" value="1"/>
</dbReference>
<dbReference type="PANTHER" id="PTHR43788">
    <property type="entry name" value="DNA2/NAM7 HELICASE FAMILY MEMBER"/>
    <property type="match status" value="1"/>
</dbReference>
<dbReference type="PANTHER" id="PTHR43788:SF8">
    <property type="entry name" value="DNA-BINDING PROTEIN SMUBP-2"/>
    <property type="match status" value="1"/>
</dbReference>
<dbReference type="GO" id="GO:0043139">
    <property type="term" value="F:5'-3' DNA helicase activity"/>
    <property type="evidence" value="ECO:0007669"/>
    <property type="project" value="TreeGrafter"/>
</dbReference>
<dbReference type="InParanoid" id="A0A067M6V8"/>
<reference evidence="3" key="1">
    <citation type="journal article" date="2014" name="Proc. Natl. Acad. Sci. U.S.A.">
        <title>Extensive sampling of basidiomycete genomes demonstrates inadequacy of the white-rot/brown-rot paradigm for wood decay fungi.</title>
        <authorList>
            <person name="Riley R."/>
            <person name="Salamov A.A."/>
            <person name="Brown D.W."/>
            <person name="Nagy L.G."/>
            <person name="Floudas D."/>
            <person name="Held B.W."/>
            <person name="Levasseur A."/>
            <person name="Lombard V."/>
            <person name="Morin E."/>
            <person name="Otillar R."/>
            <person name="Lindquist E.A."/>
            <person name="Sun H."/>
            <person name="LaButti K.M."/>
            <person name="Schmutz J."/>
            <person name="Jabbour D."/>
            <person name="Luo H."/>
            <person name="Baker S.E."/>
            <person name="Pisabarro A.G."/>
            <person name="Walton J.D."/>
            <person name="Blanchette R.A."/>
            <person name="Henrissat B."/>
            <person name="Martin F."/>
            <person name="Cullen D."/>
            <person name="Hibbett D.S."/>
            <person name="Grigoriev I.V."/>
        </authorList>
    </citation>
    <scope>NUCLEOTIDE SEQUENCE [LARGE SCALE GENOMIC DNA]</scope>
    <source>
        <strain evidence="3">FD-172 SS1</strain>
    </source>
</reference>
<proteinExistence type="predicted"/>
<accession>A0A067M6V8</accession>
<dbReference type="OrthoDB" id="6513042at2759"/>
<evidence type="ECO:0000259" key="1">
    <source>
        <dbReference type="Pfam" id="PF13086"/>
    </source>
</evidence>
<sequence>MGKIAKIKVVGREKGTPAEGARNEFVLLLLQGKISLEDSPFIRRIYFPTREDIEEAKLPPTALETGDRSLLPKDSILNESQARVTCALLTPDSFPAILTQGPPGSGKTRTIAAAVGEWAKDRNYVWLVAQSNVGVKRIAETLIKNEDLDFALIVSKDFYAGWHEHLYGEMRRHIIPTDELKNATEKIRAVSTVLCTIDMLCNPTLMSTGVFDAVPVERLIIDEASQIFAGSYMVTFSPSPRLPPQMPARFMTTFILALVLPLPRDFEESMLVWRS</sequence>
<dbReference type="AlphaFoldDB" id="A0A067M6V8"/>
<name>A0A067M6V8_BOTB1</name>
<dbReference type="InterPro" id="IPR041677">
    <property type="entry name" value="DNA2/NAM7_AAA_11"/>
</dbReference>